<evidence type="ECO:0000313" key="9">
    <source>
        <dbReference type="Proteomes" id="UP000072421"/>
    </source>
</evidence>
<dbReference type="InterPro" id="IPR002010">
    <property type="entry name" value="T3SS_IM_R"/>
</dbReference>
<reference evidence="8 9" key="1">
    <citation type="submission" date="2015-11" db="EMBL/GenBank/DDBJ databases">
        <title>Exploring the genomic traits of fungus-feeding bacterial genus Collimonas.</title>
        <authorList>
            <person name="Song C."/>
            <person name="Schmidt R."/>
            <person name="de Jager V."/>
            <person name="Krzyzanowska D."/>
            <person name="Jongedijk E."/>
            <person name="Cankar K."/>
            <person name="Beekwilder J."/>
            <person name="van Veen A."/>
            <person name="de Boer W."/>
            <person name="van Veen J.A."/>
            <person name="Garbeva P."/>
        </authorList>
    </citation>
    <scope>NUCLEOTIDE SEQUENCE [LARGE SCALE GENOMIC DNA]</scope>
    <source>
        <strain evidence="8 9">Ter6</strain>
    </source>
</reference>
<gene>
    <name evidence="8" type="primary">hrcT</name>
    <name evidence="8" type="ORF">CFter6_5259</name>
</gene>
<evidence type="ECO:0000256" key="4">
    <source>
        <dbReference type="ARBA" id="ARBA00022692"/>
    </source>
</evidence>
<keyword evidence="5 7" id="KW-1133">Transmembrane helix</keyword>
<feature type="transmembrane region" description="Helical" evidence="7">
    <location>
        <begin position="17"/>
        <end position="38"/>
    </location>
</feature>
<dbReference type="PANTHER" id="PTHR30065">
    <property type="entry name" value="FLAGELLAR BIOSYNTHETIC PROTEIN FLIR"/>
    <property type="match status" value="1"/>
</dbReference>
<feature type="transmembrane region" description="Helical" evidence="7">
    <location>
        <begin position="232"/>
        <end position="253"/>
    </location>
</feature>
<sequence length="289" mass="31077">MNELTVLSNTLLSLYTAYHNLIVMMLLAGMRIMIVFLVFPPTSDQAIPGIARNGVIYLLTYFVTAGQSPEAFESLNSATLLVLTAKEAFLGLAFGYSAATAFWIAQSVGTLIDDLAGFNNIQMSNPLRGDQSTPVSTVLMQLVVTLFYVGGGMIFILGALFQSFKWWPVEQLMPSLSSTAEAFLIQRTDSLWTGIAKLGTPIMLVLVLIEIGIGLISRAADKLEPNSLSQPLRGAVGLVMVIALTAVFAGQVVNDIKFLGFGRALSTGMVGNSQDKSLDKSTPEITLKK</sequence>
<evidence type="ECO:0000256" key="2">
    <source>
        <dbReference type="ARBA" id="ARBA00009772"/>
    </source>
</evidence>
<keyword evidence="3 7" id="KW-1003">Cell membrane</keyword>
<dbReference type="PRINTS" id="PR00953">
    <property type="entry name" value="TYPE3IMRPROT"/>
</dbReference>
<accession>A0A127PJ37</accession>
<evidence type="ECO:0000256" key="1">
    <source>
        <dbReference type="ARBA" id="ARBA00004651"/>
    </source>
</evidence>
<dbReference type="GO" id="GO:0005886">
    <property type="term" value="C:plasma membrane"/>
    <property type="evidence" value="ECO:0007669"/>
    <property type="project" value="UniProtKB-SubCell"/>
</dbReference>
<dbReference type="GO" id="GO:0006605">
    <property type="term" value="P:protein targeting"/>
    <property type="evidence" value="ECO:0007669"/>
    <property type="project" value="UniProtKB-UniRule"/>
</dbReference>
<comment type="subcellular location">
    <subcellularLocation>
        <location evidence="1 7">Cell membrane</location>
        <topology evidence="1 7">Multi-pass membrane protein</topology>
    </subcellularLocation>
</comment>
<protein>
    <submittedName>
        <fullName evidence="8">Type III secretion apparatus protein SpaR/YscT/HrcT</fullName>
    </submittedName>
</protein>
<dbReference type="Pfam" id="PF01311">
    <property type="entry name" value="Bac_export_1"/>
    <property type="match status" value="1"/>
</dbReference>
<feature type="transmembrane region" description="Helical" evidence="7">
    <location>
        <begin position="138"/>
        <end position="161"/>
    </location>
</feature>
<dbReference type="AlphaFoldDB" id="A0A127PJ37"/>
<keyword evidence="4 7" id="KW-0812">Transmembrane</keyword>
<name>A0A127PJ37_9BURK</name>
<keyword evidence="6 7" id="KW-0472">Membrane</keyword>
<dbReference type="PATRIC" id="fig|158899.10.peg.5180"/>
<dbReference type="PANTHER" id="PTHR30065:SF1">
    <property type="entry name" value="SURFACE PRESENTATION OF ANTIGENS PROTEIN SPAR"/>
    <property type="match status" value="1"/>
</dbReference>
<dbReference type="NCBIfam" id="TIGR01401">
    <property type="entry name" value="fliR_like_III"/>
    <property type="match status" value="1"/>
</dbReference>
<feature type="transmembrane region" description="Helical" evidence="7">
    <location>
        <begin position="88"/>
        <end position="105"/>
    </location>
</feature>
<comment type="similarity">
    <text evidence="2 7">Belongs to the FliR/MopE/SpaR family.</text>
</comment>
<evidence type="ECO:0000313" key="8">
    <source>
        <dbReference type="EMBL" id="AMO97826.1"/>
    </source>
</evidence>
<evidence type="ECO:0000256" key="7">
    <source>
        <dbReference type="RuleBase" id="RU362072"/>
    </source>
</evidence>
<evidence type="ECO:0000256" key="6">
    <source>
        <dbReference type="ARBA" id="ARBA00023136"/>
    </source>
</evidence>
<feature type="transmembrane region" description="Helical" evidence="7">
    <location>
        <begin position="198"/>
        <end position="220"/>
    </location>
</feature>
<evidence type="ECO:0000256" key="3">
    <source>
        <dbReference type="ARBA" id="ARBA00022475"/>
    </source>
</evidence>
<proteinExistence type="inferred from homology"/>
<organism evidence="8">
    <name type="scientific">Collimonas fungivorans</name>
    <dbReference type="NCBI Taxonomy" id="158899"/>
    <lineage>
        <taxon>Bacteria</taxon>
        <taxon>Pseudomonadati</taxon>
        <taxon>Pseudomonadota</taxon>
        <taxon>Betaproteobacteria</taxon>
        <taxon>Burkholderiales</taxon>
        <taxon>Oxalobacteraceae</taxon>
        <taxon>Collimonas</taxon>
    </lineage>
</organism>
<dbReference type="InterPro" id="IPR006304">
    <property type="entry name" value="T3SS_SpaR/YscT"/>
</dbReference>
<dbReference type="EMBL" id="CP013232">
    <property type="protein sequence ID" value="AMO97826.1"/>
    <property type="molecule type" value="Genomic_DNA"/>
</dbReference>
<dbReference type="RefSeq" id="WP_061542043.1">
    <property type="nucleotide sequence ID" value="NZ_CP013232.1"/>
</dbReference>
<evidence type="ECO:0000256" key="5">
    <source>
        <dbReference type="ARBA" id="ARBA00022989"/>
    </source>
</evidence>
<dbReference type="Proteomes" id="UP000072421">
    <property type="component" value="Chromosome"/>
</dbReference>
<dbReference type="OrthoDB" id="9153610at2"/>